<evidence type="ECO:0000256" key="12">
    <source>
        <dbReference type="SAM" id="SignalP"/>
    </source>
</evidence>
<proteinExistence type="inferred from homology"/>
<evidence type="ECO:0000256" key="10">
    <source>
        <dbReference type="PIRNR" id="PIRNR017290"/>
    </source>
</evidence>
<gene>
    <name evidence="13" type="ORF">IFR04_008073</name>
</gene>
<evidence type="ECO:0000256" key="6">
    <source>
        <dbReference type="ARBA" id="ARBA00022824"/>
    </source>
</evidence>
<keyword evidence="5 12" id="KW-0732">Signal</keyword>
<evidence type="ECO:0000256" key="5">
    <source>
        <dbReference type="ARBA" id="ARBA00022729"/>
    </source>
</evidence>
<evidence type="ECO:0000256" key="7">
    <source>
        <dbReference type="ARBA" id="ARBA00022989"/>
    </source>
</evidence>
<protein>
    <recommendedName>
        <fullName evidence="3 10">Protein ROT1</fullName>
    </recommendedName>
</protein>
<organism evidence="13 14">
    <name type="scientific">Cadophora malorum</name>
    <dbReference type="NCBI Taxonomy" id="108018"/>
    <lineage>
        <taxon>Eukaryota</taxon>
        <taxon>Fungi</taxon>
        <taxon>Dikarya</taxon>
        <taxon>Ascomycota</taxon>
        <taxon>Pezizomycotina</taxon>
        <taxon>Leotiomycetes</taxon>
        <taxon>Helotiales</taxon>
        <taxon>Ploettnerulaceae</taxon>
        <taxon>Cadophora</taxon>
    </lineage>
</organism>
<feature type="region of interest" description="Disordered" evidence="11">
    <location>
        <begin position="204"/>
        <end position="224"/>
    </location>
</feature>
<evidence type="ECO:0000256" key="2">
    <source>
        <dbReference type="ARBA" id="ARBA00007149"/>
    </source>
</evidence>
<feature type="signal peptide" evidence="12">
    <location>
        <begin position="1"/>
        <end position="22"/>
    </location>
</feature>
<reference evidence="13" key="1">
    <citation type="submission" date="2021-02" db="EMBL/GenBank/DDBJ databases">
        <title>Genome sequence Cadophora malorum strain M34.</title>
        <authorList>
            <person name="Stefanovic E."/>
            <person name="Vu D."/>
            <person name="Scully C."/>
            <person name="Dijksterhuis J."/>
            <person name="Roader J."/>
            <person name="Houbraken J."/>
        </authorList>
    </citation>
    <scope>NUCLEOTIDE SEQUENCE</scope>
    <source>
        <strain evidence="13">M34</strain>
    </source>
</reference>
<dbReference type="Proteomes" id="UP000664132">
    <property type="component" value="Unassembled WGS sequence"/>
</dbReference>
<comment type="similarity">
    <text evidence="2 10">Belongs to the ROT1 family.</text>
</comment>
<evidence type="ECO:0000313" key="14">
    <source>
        <dbReference type="Proteomes" id="UP000664132"/>
    </source>
</evidence>
<feature type="chain" id="PRO_5034305233" description="Protein ROT1" evidence="12">
    <location>
        <begin position="23"/>
        <end position="270"/>
    </location>
</feature>
<evidence type="ECO:0000256" key="11">
    <source>
        <dbReference type="SAM" id="MobiDB-lite"/>
    </source>
</evidence>
<dbReference type="PANTHER" id="PTHR28090">
    <property type="entry name" value="PROTEIN ROT1"/>
    <property type="match status" value="1"/>
</dbReference>
<dbReference type="PIRSF" id="PIRSF017290">
    <property type="entry name" value="ROT1_prd"/>
    <property type="match status" value="1"/>
</dbReference>
<dbReference type="PROSITE" id="PS51257">
    <property type="entry name" value="PROKAR_LIPOPROTEIN"/>
    <property type="match status" value="1"/>
</dbReference>
<sequence length="270" mass="29661">MSSRSLQSLLIVGACLISSASALNAKLVGTWSTKSAQVLTGPGFYNPVNDSFIEPKHTGISYSFTADGHYESAYYRAIANPAEPKCPGAILQFQHGSVVENADGSLDLTPISVDGRQLQSSPCDGDTSTYSRYNQSEKMEVRSLFRGMPHAVTNKTQKYQVYTDPYTKMTRLDLYQFDGSPIQPMYLAFTPPKMLPTITMNPTTASAGKKAKRTAGADPEADHGYDVPLNKDAIHMKRDFEQPLLHRVDLNMVWWTGVGMTLFGGVAYLL</sequence>
<dbReference type="AlphaFoldDB" id="A0A8H7TH33"/>
<keyword evidence="8 10" id="KW-0472">Membrane</keyword>
<evidence type="ECO:0000256" key="9">
    <source>
        <dbReference type="ARBA" id="ARBA00024969"/>
    </source>
</evidence>
<evidence type="ECO:0000256" key="8">
    <source>
        <dbReference type="ARBA" id="ARBA00023136"/>
    </source>
</evidence>
<dbReference type="GO" id="GO:0051082">
    <property type="term" value="F:unfolded protein binding"/>
    <property type="evidence" value="ECO:0007669"/>
    <property type="project" value="TreeGrafter"/>
</dbReference>
<keyword evidence="4" id="KW-0812">Transmembrane</keyword>
<comment type="subcellular location">
    <subcellularLocation>
        <location evidence="1">Endoplasmic reticulum membrane</location>
        <topology evidence="1">Single-pass type I membrane protein</topology>
    </subcellularLocation>
</comment>
<dbReference type="EMBL" id="JAFJYH010000120">
    <property type="protein sequence ID" value="KAG4418791.1"/>
    <property type="molecule type" value="Genomic_DNA"/>
</dbReference>
<comment type="caution">
    <text evidence="13">The sequence shown here is derived from an EMBL/GenBank/DDBJ whole genome shotgun (WGS) entry which is preliminary data.</text>
</comment>
<name>A0A8H7TH33_9HELO</name>
<evidence type="ECO:0000313" key="13">
    <source>
        <dbReference type="EMBL" id="KAG4418791.1"/>
    </source>
</evidence>
<keyword evidence="14" id="KW-1185">Reference proteome</keyword>
<dbReference type="InterPro" id="IPR019623">
    <property type="entry name" value="Rot1"/>
</dbReference>
<keyword evidence="6 10" id="KW-0256">Endoplasmic reticulum</keyword>
<dbReference type="PANTHER" id="PTHR28090:SF1">
    <property type="entry name" value="PROTEIN ROT1"/>
    <property type="match status" value="1"/>
</dbReference>
<dbReference type="GO" id="GO:0006458">
    <property type="term" value="P:'de novo' protein folding"/>
    <property type="evidence" value="ECO:0007669"/>
    <property type="project" value="InterPro"/>
</dbReference>
<keyword evidence="7" id="KW-1133">Transmembrane helix</keyword>
<comment type="function">
    <text evidence="9 10">Required for normal levels of the cell wall 1,6-beta-glucan. Involved in a protein folding machinery chaperoning proteins acting in various physiological processes including cell wall synthesis and lysis of autophagic bodies.</text>
</comment>
<dbReference type="OrthoDB" id="5327821at2759"/>
<evidence type="ECO:0000256" key="4">
    <source>
        <dbReference type="ARBA" id="ARBA00022692"/>
    </source>
</evidence>
<dbReference type="Pfam" id="PF10681">
    <property type="entry name" value="Rot1"/>
    <property type="match status" value="1"/>
</dbReference>
<accession>A0A8H7TH33</accession>
<dbReference type="GO" id="GO:0005789">
    <property type="term" value="C:endoplasmic reticulum membrane"/>
    <property type="evidence" value="ECO:0007669"/>
    <property type="project" value="UniProtKB-SubCell"/>
</dbReference>
<evidence type="ECO:0000256" key="1">
    <source>
        <dbReference type="ARBA" id="ARBA00004115"/>
    </source>
</evidence>
<evidence type="ECO:0000256" key="3">
    <source>
        <dbReference type="ARBA" id="ARBA00017291"/>
    </source>
</evidence>